<sequence length="2421" mass="255695">MSHSISAEKLDRFCQPRLVNFVAGKSLLEVMNAALPDPILRAHAVILMAGEIIPRKNWSHIRPKAQTRVQIGLKPAGQTGKKILKTVLIIAVAVVAAWIAGPTAAGAFLFGSKTAAAVAAAAFTLTANLAINALLPVPTTSGNARAETDPTYSLQGTQNRLRPREVVEVILGEHRYTPSLITEQYQEPVGDDIWISFGVCVGVGDYVFSDWRLGDTPLSNYSGVEIQEQATQDAPRQTLIPGDFTQTDLGVDLDTTWHIERTADDVADIDVMLSFARGLGTSDDSGNPQSVSVTVDVQYRVVYPDEGAGETYGDWENAGPNNGAVADSYWDPEMRGGRYDYWSNFSTFSEYHQAVISQSNGLSKTYRRSDIKPFADRIRFSVPPGRQYDVRVRRTTAKNTDSLVANDVSWFKLNSWSKKDLTPEPKLATAFFRMKASGELSGLVSNLNVRAQKIIPTFNADPETFDPALASAAHWDNNPTPSRNCADVLLDAVRGAHTKRPTPDTEIYWPDYAAFWLWCDENNYNFDLPIAQDLARREVEEMIAAAGRGRVFRGSDGKKHIAIDRPRLEGPSQIITPKNARGFVFTRTFSQAIHALRIPFTNRDNNFQDDEVTVYAPGFDALSATEFQEISTPGQTQYDRVYESGDYYLSSARLLSTVANFEMDIEGTTLQLGDFVRLQHPILNSVADSARILSVAGNSLRLDKPIEFGLGEDYILRYRKIFDHEDGTASIEAQGWVSILNPELTTDIITLGEALPEGVALDPDDLVIIGIAGEDSFEGLVKHLEPSGPRQFDVELVAYLPERLTKPALPEHVPSGPTNWTAPPLPLLIGVTSSRDSITVTFDLPDGYKSGLAGFETRYWRTGGAGEDVSPITGPTLSPDARKFSFEAGLPDRQYNAEIRSVDFDGQRSSPLLVENITSASFVPAPLGASAIGRVQTNSDGVKFPVVDIQVNPVDPAIFETLLIERRVSGSTDWGAPTTAPAENPTKTLTGLTPGVPIDIRLSWRDVRGSVTALSDKVVLTDIAVPSEFTAGNSVAIGGQPADEVLAHIQTALSGVDDLVETYGDTVSAAQSASEALGFKDAAEAHAQTSAAAQNLAEIAQGAAETALTAVQGLETSAQSAKTAAETAKLAAETAQSSAVTHSEMSVLAASKEGLTVNPYFELGDKGWDTQYNTHSVLETYAGRQHVLRLPQTRFNVYSAERIPVAQGRTYKLSGAYRTDSTVTAQYYIGVQTFDASGNVTGSDAGYLYIGVPGHFTKDTDGWIDFESDPVSHTGIDPSAPFKFPADCTQVRLVIFSDYNSEANDDSYFDTLLFCDITESDAALKSALASASSQTAAGASATAAEQNAIIASSERVLAETARSGAETAETNSAQSASDAQSSSAQASTFKDQAATAATNAGDFATAANSSASLAEGYADDSEQSASAANQAKLAAETAESNAAISETNAATSETNAGNSETAASSHAAAANQHRLEAVAAKDDSENAATAAAQSAASAAASDTSAGQSASAADTSRVSAETAESNAAISETNAASSETNAGNSETAASSHAAAANQHRLEAVAAKDDSENAATAAAQSAASAAASDTSAGQSASAADTSRVSAETAESNAAISETNAATSETNAEGSAVAALAAQTLVATTQADIEFSQSKQYDQDFSKGDYWVGGYTLSQAQLDAAPPAQESYSNITIEDVSGEGKVLEHAGSTLRIISERSSRPFIENQIVKLTIRRRLTTGTETLSYISIVGLTETGAYSVFTSKSMSAQTVADGWLNRDIEFNPFALRAAATNGFENASTWRFAFDTARGGSSDCIAQISFVAVEDITQTKLAQSEAQAAATSAAEALASEGAAGAFAFASDGSATEAQGYAANAATSVTQASAFADDAEDAKDAVVAAELRINTAVETAESHADTAIEQSTNAAAAAASAQNLYVASAAIRSGAINPNSTFETYDSGVLPDSWTSLGGAGVSVAGGVSPYAFQQISDGASGAGIRYLSADDSRFSTGYWLISADITLETGTLNGSGLQIITRNAASTSLASYTLNFSSEPDSSGNIIGAGVPGKRYRFSKLIHCQDGAEAILDLRAYTTGALFGLNQGSRTITWHKAAIAPSTQSDIEASRVPNIIAESALTQAAVVGLENYAAAGATLSVRANNEISGLYLRASDTGTVTESDFIMSADKLRHEADGEVIWYSDANGMTLNKALRWVGGGTPTNPTTMYVLGLGFGANSDLMEWFGPYSATVDGCTKTNGKRAKTIDGESYLEGGKEGGTPISASNSSTGTTAEITSIGSNGNTTEATMAFLRTGNRTYWSSTDAGNTSYTKGAATLKLYREEGSSGYVLAHTLSVTGIVTRTTSPYDPEFGQYHVSETFHMSGTYVHEQVSSSAETYNWKTVIDSESDLPTPTTGALAWTFSRSVSISIFEPSN</sequence>
<feature type="region of interest" description="Disordered" evidence="1">
    <location>
        <begin position="1438"/>
        <end position="1471"/>
    </location>
</feature>
<feature type="compositionally biased region" description="Polar residues" evidence="1">
    <location>
        <begin position="1600"/>
        <end position="1619"/>
    </location>
</feature>
<gene>
    <name evidence="4" type="ORF">DES40_1713</name>
</gene>
<feature type="region of interest" description="Disordered" evidence="1">
    <location>
        <begin position="1498"/>
        <end position="1555"/>
    </location>
</feature>
<feature type="compositionally biased region" description="Polar residues" evidence="1">
    <location>
        <begin position="1438"/>
        <end position="1461"/>
    </location>
</feature>
<feature type="compositionally biased region" description="Polar residues" evidence="1">
    <location>
        <begin position="2268"/>
        <end position="2277"/>
    </location>
</feature>
<evidence type="ECO:0000313" key="5">
    <source>
        <dbReference type="Proteomes" id="UP000282211"/>
    </source>
</evidence>
<accession>A0A420WD46</accession>
<keyword evidence="2" id="KW-1133">Transmembrane helix</keyword>
<dbReference type="OrthoDB" id="7349961at2"/>
<reference evidence="4 5" key="1">
    <citation type="submission" date="2018-10" db="EMBL/GenBank/DDBJ databases">
        <title>Genomic Encyclopedia of Type Strains, Phase IV (KMG-IV): sequencing the most valuable type-strain genomes for metagenomic binning, comparative biology and taxonomic classification.</title>
        <authorList>
            <person name="Goeker M."/>
        </authorList>
    </citation>
    <scope>NUCLEOTIDE SEQUENCE [LARGE SCALE GENOMIC DNA]</scope>
    <source>
        <strain evidence="4 5">DSM 22008</strain>
    </source>
</reference>
<feature type="compositionally biased region" description="Low complexity" evidence="1">
    <location>
        <begin position="1582"/>
        <end position="1599"/>
    </location>
</feature>
<evidence type="ECO:0000259" key="3">
    <source>
        <dbReference type="PROSITE" id="PS50853"/>
    </source>
</evidence>
<organism evidence="4 5">
    <name type="scientific">Litorimonas taeanensis</name>
    <dbReference type="NCBI Taxonomy" id="568099"/>
    <lineage>
        <taxon>Bacteria</taxon>
        <taxon>Pseudomonadati</taxon>
        <taxon>Pseudomonadota</taxon>
        <taxon>Alphaproteobacteria</taxon>
        <taxon>Maricaulales</taxon>
        <taxon>Robiginitomaculaceae</taxon>
    </lineage>
</organism>
<dbReference type="Gene3D" id="2.60.120.260">
    <property type="entry name" value="Galactose-binding domain-like"/>
    <property type="match status" value="1"/>
</dbReference>
<protein>
    <recommendedName>
        <fullName evidence="3">Fibronectin type-III domain-containing protein</fullName>
    </recommendedName>
</protein>
<feature type="region of interest" description="Disordered" evidence="1">
    <location>
        <begin position="2256"/>
        <end position="2277"/>
    </location>
</feature>
<feature type="region of interest" description="Disordered" evidence="1">
    <location>
        <begin position="1360"/>
        <end position="1384"/>
    </location>
</feature>
<comment type="caution">
    <text evidence="4">The sequence shown here is derived from an EMBL/GenBank/DDBJ whole genome shotgun (WGS) entry which is preliminary data.</text>
</comment>
<keyword evidence="2" id="KW-0472">Membrane</keyword>
<keyword evidence="2" id="KW-0812">Transmembrane</keyword>
<feature type="transmembrane region" description="Helical" evidence="2">
    <location>
        <begin position="87"/>
        <end position="110"/>
    </location>
</feature>
<dbReference type="InParanoid" id="A0A420WD46"/>
<dbReference type="Pfam" id="PF24801">
    <property type="entry name" value="FNIII-A_GpJ"/>
    <property type="match status" value="1"/>
</dbReference>
<feature type="region of interest" description="Disordered" evidence="1">
    <location>
        <begin position="1582"/>
        <end position="1619"/>
    </location>
</feature>
<dbReference type="EMBL" id="RBII01000002">
    <property type="protein sequence ID" value="RKQ68937.1"/>
    <property type="molecule type" value="Genomic_DNA"/>
</dbReference>
<evidence type="ECO:0000256" key="2">
    <source>
        <dbReference type="SAM" id="Phobius"/>
    </source>
</evidence>
<feature type="compositionally biased region" description="Low complexity" evidence="1">
    <location>
        <begin position="1498"/>
        <end position="1515"/>
    </location>
</feature>
<name>A0A420WD46_9PROT</name>
<dbReference type="RefSeq" id="WP_121100757.1">
    <property type="nucleotide sequence ID" value="NZ_RBII01000002.1"/>
</dbReference>
<evidence type="ECO:0000313" key="4">
    <source>
        <dbReference type="EMBL" id="RKQ68937.1"/>
    </source>
</evidence>
<feature type="compositionally biased region" description="Low complexity" evidence="1">
    <location>
        <begin position="1372"/>
        <end position="1384"/>
    </location>
</feature>
<feature type="domain" description="Fibronectin type-III" evidence="3">
    <location>
        <begin position="823"/>
        <end position="922"/>
    </location>
</feature>
<dbReference type="InterPro" id="IPR055385">
    <property type="entry name" value="GpJ_HDII-ins2"/>
</dbReference>
<dbReference type="Proteomes" id="UP000282211">
    <property type="component" value="Unassembled WGS sequence"/>
</dbReference>
<evidence type="ECO:0000256" key="1">
    <source>
        <dbReference type="SAM" id="MobiDB-lite"/>
    </source>
</evidence>
<dbReference type="InterPro" id="IPR003961">
    <property type="entry name" value="FN3_dom"/>
</dbReference>
<proteinExistence type="predicted"/>
<dbReference type="PROSITE" id="PS50853">
    <property type="entry name" value="FN3"/>
    <property type="match status" value="1"/>
</dbReference>
<keyword evidence="5" id="KW-1185">Reference proteome</keyword>
<feature type="compositionally biased region" description="Polar residues" evidence="1">
    <location>
        <begin position="1516"/>
        <end position="1545"/>
    </location>
</feature>